<dbReference type="KEGG" id="lbc:LACBIDRAFT_327672"/>
<dbReference type="Proteomes" id="UP000001194">
    <property type="component" value="Unassembled WGS sequence"/>
</dbReference>
<dbReference type="EMBL" id="DS547103">
    <property type="protein sequence ID" value="EDR07728.1"/>
    <property type="molecule type" value="Genomic_DNA"/>
</dbReference>
<keyword evidence="2" id="KW-1185">Reference proteome</keyword>
<dbReference type="GeneID" id="6077043"/>
<reference evidence="1 2" key="1">
    <citation type="journal article" date="2008" name="Nature">
        <title>The genome of Laccaria bicolor provides insights into mycorrhizal symbiosis.</title>
        <authorList>
            <person name="Martin F."/>
            <person name="Aerts A."/>
            <person name="Ahren D."/>
            <person name="Brun A."/>
            <person name="Danchin E.G.J."/>
            <person name="Duchaussoy F."/>
            <person name="Gibon J."/>
            <person name="Kohler A."/>
            <person name="Lindquist E."/>
            <person name="Pereda V."/>
            <person name="Salamov A."/>
            <person name="Shapiro H.J."/>
            <person name="Wuyts J."/>
            <person name="Blaudez D."/>
            <person name="Buee M."/>
            <person name="Brokstein P."/>
            <person name="Canbaeck B."/>
            <person name="Cohen D."/>
            <person name="Courty P.E."/>
            <person name="Coutinho P.M."/>
            <person name="Delaruelle C."/>
            <person name="Detter J.C."/>
            <person name="Deveau A."/>
            <person name="DiFazio S."/>
            <person name="Duplessis S."/>
            <person name="Fraissinet-Tachet L."/>
            <person name="Lucic E."/>
            <person name="Frey-Klett P."/>
            <person name="Fourrey C."/>
            <person name="Feussner I."/>
            <person name="Gay G."/>
            <person name="Grimwood J."/>
            <person name="Hoegger P.J."/>
            <person name="Jain P."/>
            <person name="Kilaru S."/>
            <person name="Labbe J."/>
            <person name="Lin Y.C."/>
            <person name="Legue V."/>
            <person name="Le Tacon F."/>
            <person name="Marmeisse R."/>
            <person name="Melayah D."/>
            <person name="Montanini B."/>
            <person name="Muratet M."/>
            <person name="Nehls U."/>
            <person name="Niculita-Hirzel H."/>
            <person name="Oudot-Le Secq M.P."/>
            <person name="Peter M."/>
            <person name="Quesneville H."/>
            <person name="Rajashekar B."/>
            <person name="Reich M."/>
            <person name="Rouhier N."/>
            <person name="Schmutz J."/>
            <person name="Yin T."/>
            <person name="Chalot M."/>
            <person name="Henrissat B."/>
            <person name="Kuees U."/>
            <person name="Lucas S."/>
            <person name="Van de Peer Y."/>
            <person name="Podila G.K."/>
            <person name="Polle A."/>
            <person name="Pukkila P.J."/>
            <person name="Richardson P.M."/>
            <person name="Rouze P."/>
            <person name="Sanders I.R."/>
            <person name="Stajich J.E."/>
            <person name="Tunlid A."/>
            <person name="Tuskan G."/>
            <person name="Grigoriev I.V."/>
        </authorList>
    </citation>
    <scope>NUCLEOTIDE SEQUENCE [LARGE SCALE GENOMIC DNA]</scope>
    <source>
        <strain evidence="2">S238N-H82 / ATCC MYA-4686</strain>
    </source>
</reference>
<evidence type="ECO:0000313" key="2">
    <source>
        <dbReference type="Proteomes" id="UP000001194"/>
    </source>
</evidence>
<dbReference type="RefSeq" id="XP_001881517.1">
    <property type="nucleotide sequence ID" value="XM_001881482.1"/>
</dbReference>
<protein>
    <submittedName>
        <fullName evidence="1">Predicted protein</fullName>
    </submittedName>
</protein>
<proteinExistence type="predicted"/>
<accession>B0DCG9</accession>
<sequence length="432" mass="50066">MSSGEVKMAGPTHYSYTKSVAFGKTRGCVSAVAVYARSSAKHLGDWSAPTQSCVSDTKAQSTMHHAEILRFRKRTICISVLLMLFISDFLLHQYNTTVIVDDIPPTSELKNHGNGNVTRVLLVSALFPLTKSKHSNDEYNDWLQRFLGPITTDIYFYTTPELENTVRAARGSGLPITINTHYASPFAIPPLRGFEPLYEEMHLQDREKKRHSPELYAVWNGKPWFLDHAVQQSREEKGEVYDYAFWIDAGSFRQEHWYTSWPNPARVEQVWEEGRRLNGVKRKEDLLFFPIQTLPPASARDWMQDKGPLDVDFSEGSFFGGSPASISWWSTAYYAYHNYYLTLGLFVGKDQTLINALFLLFPDRFITVWMYDPIAPAHAGLLPILDQGYLGSCGSEWYYYQFWLAGERTRAEMRELWLGWLRWKEWTWWRER</sequence>
<gene>
    <name evidence="1" type="ORF">LACBIDRAFT_327672</name>
</gene>
<dbReference type="InParanoid" id="B0DCG9"/>
<name>B0DCG9_LACBS</name>
<dbReference type="AlphaFoldDB" id="B0DCG9"/>
<evidence type="ECO:0000313" key="1">
    <source>
        <dbReference type="EMBL" id="EDR07728.1"/>
    </source>
</evidence>
<dbReference type="HOGENOM" id="CLU_045862_0_0_1"/>
<dbReference type="OrthoDB" id="411632at2759"/>
<organism evidence="2">
    <name type="scientific">Laccaria bicolor (strain S238N-H82 / ATCC MYA-4686)</name>
    <name type="common">Bicoloured deceiver</name>
    <name type="synonym">Laccaria laccata var. bicolor</name>
    <dbReference type="NCBI Taxonomy" id="486041"/>
    <lineage>
        <taxon>Eukaryota</taxon>
        <taxon>Fungi</taxon>
        <taxon>Dikarya</taxon>
        <taxon>Basidiomycota</taxon>
        <taxon>Agaricomycotina</taxon>
        <taxon>Agaricomycetes</taxon>
        <taxon>Agaricomycetidae</taxon>
        <taxon>Agaricales</taxon>
        <taxon>Agaricineae</taxon>
        <taxon>Hydnangiaceae</taxon>
        <taxon>Laccaria</taxon>
    </lineage>
</organism>